<proteinExistence type="predicted"/>
<evidence type="ECO:0000256" key="2">
    <source>
        <dbReference type="SAM" id="MobiDB-lite"/>
    </source>
</evidence>
<comment type="caution">
    <text evidence="4">The sequence shown here is derived from an EMBL/GenBank/DDBJ whole genome shotgun (WGS) entry which is preliminary data.</text>
</comment>
<name>A0AAV9AD45_ACOGR</name>
<dbReference type="PANTHER" id="PTHR22814">
    <property type="entry name" value="COPPER TRANSPORT PROTEIN ATOX1-RELATED"/>
    <property type="match status" value="1"/>
</dbReference>
<dbReference type="Proteomes" id="UP001179952">
    <property type="component" value="Unassembled WGS sequence"/>
</dbReference>
<evidence type="ECO:0000313" key="5">
    <source>
        <dbReference type="Proteomes" id="UP001179952"/>
    </source>
</evidence>
<dbReference type="CDD" id="cd00371">
    <property type="entry name" value="HMA"/>
    <property type="match status" value="1"/>
</dbReference>
<feature type="compositionally biased region" description="Polar residues" evidence="2">
    <location>
        <begin position="122"/>
        <end position="135"/>
    </location>
</feature>
<evidence type="ECO:0000259" key="3">
    <source>
        <dbReference type="PROSITE" id="PS50846"/>
    </source>
</evidence>
<dbReference type="InterPro" id="IPR006121">
    <property type="entry name" value="HMA_dom"/>
</dbReference>
<dbReference type="PROSITE" id="PS50846">
    <property type="entry name" value="HMA_2"/>
    <property type="match status" value="1"/>
</dbReference>
<accession>A0AAV9AD45</accession>
<reference evidence="4" key="2">
    <citation type="submission" date="2023-06" db="EMBL/GenBank/DDBJ databases">
        <authorList>
            <person name="Ma L."/>
            <person name="Liu K.-W."/>
            <person name="Li Z."/>
            <person name="Hsiao Y.-Y."/>
            <person name="Qi Y."/>
            <person name="Fu T."/>
            <person name="Tang G."/>
            <person name="Zhang D."/>
            <person name="Sun W.-H."/>
            <person name="Liu D.-K."/>
            <person name="Li Y."/>
            <person name="Chen G.-Z."/>
            <person name="Liu X.-D."/>
            <person name="Liao X.-Y."/>
            <person name="Jiang Y.-T."/>
            <person name="Yu X."/>
            <person name="Hao Y."/>
            <person name="Huang J."/>
            <person name="Zhao X.-W."/>
            <person name="Ke S."/>
            <person name="Chen Y.-Y."/>
            <person name="Wu W.-L."/>
            <person name="Hsu J.-L."/>
            <person name="Lin Y.-F."/>
            <person name="Huang M.-D."/>
            <person name="Li C.-Y."/>
            <person name="Huang L."/>
            <person name="Wang Z.-W."/>
            <person name="Zhao X."/>
            <person name="Zhong W.-Y."/>
            <person name="Peng D.-H."/>
            <person name="Ahmad S."/>
            <person name="Lan S."/>
            <person name="Zhang J.-S."/>
            <person name="Tsai W.-C."/>
            <person name="Van De Peer Y."/>
            <person name="Liu Z.-J."/>
        </authorList>
    </citation>
    <scope>NUCLEOTIDE SEQUENCE</scope>
    <source>
        <strain evidence="4">SCP</strain>
        <tissue evidence="4">Leaves</tissue>
    </source>
</reference>
<dbReference type="SUPFAM" id="SSF55008">
    <property type="entry name" value="HMA, heavy metal-associated domain"/>
    <property type="match status" value="1"/>
</dbReference>
<protein>
    <submittedName>
        <fullName evidence="4">Heavy metal-associated isoprenylated plant protein 26</fullName>
    </submittedName>
</protein>
<evidence type="ECO:0000256" key="1">
    <source>
        <dbReference type="ARBA" id="ARBA00022723"/>
    </source>
</evidence>
<dbReference type="EMBL" id="JAUJYN010000010">
    <property type="protein sequence ID" value="KAK1261891.1"/>
    <property type="molecule type" value="Genomic_DNA"/>
</dbReference>
<organism evidence="4 5">
    <name type="scientific">Acorus gramineus</name>
    <name type="common">Dwarf sweet flag</name>
    <dbReference type="NCBI Taxonomy" id="55184"/>
    <lineage>
        <taxon>Eukaryota</taxon>
        <taxon>Viridiplantae</taxon>
        <taxon>Streptophyta</taxon>
        <taxon>Embryophyta</taxon>
        <taxon>Tracheophyta</taxon>
        <taxon>Spermatophyta</taxon>
        <taxon>Magnoliopsida</taxon>
        <taxon>Liliopsida</taxon>
        <taxon>Acoraceae</taxon>
        <taxon>Acorus</taxon>
    </lineage>
</organism>
<feature type="region of interest" description="Disordered" evidence="2">
    <location>
        <begin position="1"/>
        <end position="21"/>
    </location>
</feature>
<reference evidence="4" key="1">
    <citation type="journal article" date="2023" name="Nat. Commun.">
        <title>Diploid and tetraploid genomes of Acorus and the evolution of monocots.</title>
        <authorList>
            <person name="Ma L."/>
            <person name="Liu K.W."/>
            <person name="Li Z."/>
            <person name="Hsiao Y.Y."/>
            <person name="Qi Y."/>
            <person name="Fu T."/>
            <person name="Tang G.D."/>
            <person name="Zhang D."/>
            <person name="Sun W.H."/>
            <person name="Liu D.K."/>
            <person name="Li Y."/>
            <person name="Chen G.Z."/>
            <person name="Liu X.D."/>
            <person name="Liao X.Y."/>
            <person name="Jiang Y.T."/>
            <person name="Yu X."/>
            <person name="Hao Y."/>
            <person name="Huang J."/>
            <person name="Zhao X.W."/>
            <person name="Ke S."/>
            <person name="Chen Y.Y."/>
            <person name="Wu W.L."/>
            <person name="Hsu J.L."/>
            <person name="Lin Y.F."/>
            <person name="Huang M.D."/>
            <person name="Li C.Y."/>
            <person name="Huang L."/>
            <person name="Wang Z.W."/>
            <person name="Zhao X."/>
            <person name="Zhong W.Y."/>
            <person name="Peng D.H."/>
            <person name="Ahmad S."/>
            <person name="Lan S."/>
            <person name="Zhang J.S."/>
            <person name="Tsai W.C."/>
            <person name="Van de Peer Y."/>
            <person name="Liu Z.J."/>
        </authorList>
    </citation>
    <scope>NUCLEOTIDE SEQUENCE</scope>
    <source>
        <strain evidence="4">SCP</strain>
    </source>
</reference>
<dbReference type="Pfam" id="PF00403">
    <property type="entry name" value="HMA"/>
    <property type="match status" value="1"/>
</dbReference>
<dbReference type="AlphaFoldDB" id="A0AAV9AD45"/>
<dbReference type="InterPro" id="IPR036163">
    <property type="entry name" value="HMA_dom_sf"/>
</dbReference>
<keyword evidence="1" id="KW-0479">Metal-binding</keyword>
<sequence>MIRPLLVGDSGPTTTTPTTFSSRPRKHGLLFFFFHHQHKPVKLTVLTDQQTQTVEIKIRIDCEGCERKVKRSVEGMKGVTQVEVDQKQNKLTVIGYVHPEKVLRRQTTALARASSTEEKVSTAFSDENPNSCSVM</sequence>
<keyword evidence="5" id="KW-1185">Reference proteome</keyword>
<evidence type="ECO:0000313" key="4">
    <source>
        <dbReference type="EMBL" id="KAK1261891.1"/>
    </source>
</evidence>
<feature type="region of interest" description="Disordered" evidence="2">
    <location>
        <begin position="112"/>
        <end position="135"/>
    </location>
</feature>
<dbReference type="PANTHER" id="PTHR22814:SF294">
    <property type="entry name" value="HEAVY METAL-ASSOCIATED ISOPRENYLATED PLANT PROTEIN 27"/>
    <property type="match status" value="1"/>
</dbReference>
<gene>
    <name evidence="4" type="ORF">QJS04_geneDACA001235</name>
</gene>
<dbReference type="Gene3D" id="3.30.70.100">
    <property type="match status" value="1"/>
</dbReference>
<feature type="domain" description="HMA" evidence="3">
    <location>
        <begin position="51"/>
        <end position="114"/>
    </location>
</feature>
<dbReference type="GO" id="GO:0046872">
    <property type="term" value="F:metal ion binding"/>
    <property type="evidence" value="ECO:0007669"/>
    <property type="project" value="UniProtKB-KW"/>
</dbReference>